<dbReference type="Pfam" id="PF02736">
    <property type="entry name" value="Myosin_N"/>
    <property type="match status" value="1"/>
</dbReference>
<dbReference type="Gene3D" id="2.20.70.10">
    <property type="match status" value="1"/>
</dbReference>
<dbReference type="CDD" id="cd00201">
    <property type="entry name" value="WW"/>
    <property type="match status" value="1"/>
</dbReference>
<dbReference type="Proteomes" id="UP000241890">
    <property type="component" value="Unassembled WGS sequence"/>
</dbReference>
<evidence type="ECO:0000256" key="4">
    <source>
        <dbReference type="ARBA" id="ARBA00023175"/>
    </source>
</evidence>
<dbReference type="PROSITE" id="PS51844">
    <property type="entry name" value="SH3_LIKE"/>
    <property type="match status" value="1"/>
</dbReference>
<dbReference type="CDD" id="cd00124">
    <property type="entry name" value="MYSc"/>
    <property type="match status" value="1"/>
</dbReference>
<feature type="region of interest" description="Disordered" evidence="7">
    <location>
        <begin position="1"/>
        <end position="35"/>
    </location>
</feature>
<dbReference type="GO" id="GO:0005524">
    <property type="term" value="F:ATP binding"/>
    <property type="evidence" value="ECO:0007669"/>
    <property type="project" value="UniProtKB-UniRule"/>
</dbReference>
<name>A0A2R5GMB8_9STRA</name>
<keyword evidence="1 6" id="KW-0547">Nucleotide-binding</keyword>
<sequence>MATTNNAGEVRRSSYWADETKARKRASVRQERRALSERRGSKWSARFNAFTGHRVSRHESFPVQKTGWEPRYALDGSLYYFEHETGMVSWDKPDSLKTQHELDEDEAEWVWVPHPKNVWQPARVKSREKSGEVVVRLFDNKTVRIPHIRVMKGKLTGGVSQKVPLWPLKRSALDRVEADLVALPALDEGMIMHNLRMRYESNDIYTWVGSSRNVLISINPFQDLFLYGEDRMKVQKQSAIAEGNGGGMAPHVFAIANDALESLLLENKSQSILVSGESGAGKTHSTKACLDYLAFVAGSDQKAASGGNGRFEMMAASSSMGADHKVEQKVLVANPVLEAFGNAKTVRNNNSSRFGKWIAVYFDRYTKLINGASITSFLLESSRVTILAEGERNYHVFYQILSDPAVRDKYMLMESPEYYRYLNQSKATTADTIDDEADYVEVVDALEELEIEEEEQEWLFRTVAAVLHLGNVEFSEIKMPDGQRGCKLVGDTGPATDHGSTTDVPESIEGSGDKGDRNLSMVGGSRPPAWIALEHAAELLEIQDAALERVLTRRSITVRGEESVIPLKVRQAVQARDSLAKAIYSRLFDWLVNRINESFGEAEGKFIGILDVFGFEIFEHNSFEQLCINFANERLQQLFNQTTFGDEEELYEVERVQFRHIDFEDNQIVLDLIDKRPDGILNLLDDECLVPGGTDERFMGRIESVHADHPRFQGLGSASSKNRAVARSKDDELAFSIKHFAGTVVYDARGFMAKNSDTLYQDLYNVCSYSEDDMTRMLFPPLDEDDRVKVISQSAKFRAQLSELMTILRKTETRYIRCIKPNDAQKPSMFEGRKCLEQLRASGVFEAVEIRKTGYPFRLFHEEFAARYRCINVGYAYSHEDPKLLCREILEASPQAFAGVQIGETRILYRVEDHKVLELLRNLALATVVPRIQTVWRLGLGRRLRRNLIKAEKGLTDAMNAEEPDLVDLETAIDDVPDILGSVGNIFRINPPSLEAARKLHAGLEQWESVEEDFETLEDIEDNTSPDFDRHTAEAYLGDADRLREEGFPMTERQKELYDHVKSLVLGKQAEDEVGELAEEALKEPTRDKVISAARESAGWTMPRNVAVAKIRETAGRYEKLDEDLKRAVDLVDHELLEKAVLEADELEYTSDSVEEAKALLALPDKKFASLELEAAKRHRDRKRRVQRDLRIRELELATHFSKYEDFFANERIRGNVYHGFCASSLRFLRWNSKPSEPSNAILEEIAERHRDSTSTTMSPMSGRPVTQQTGPRSRLGIKFSLNLDSSLLYTGDRDNVSDALRVFGLIKTYMGDSKRGRTDFVARNNAGYELVCMGLDPDADFLHDEIFCQIVRQLTENPKEESIAAGVDLLCVCITAFQPSDEIMENFLTVWVRLHLPDEIYRTFVSTIHEARFSESFDDRVDELMQLDRVAITRAERRESTMGRVPMQPIRNEDINNFRAKHVLGNLRKLFKAYAPPSGSRWSLRHGWEADPWAENKRFESARSLITPEDFGLKSLQGLGSPDPILRPPGGLRGALGRFSSSLRKIPSMSMMTAH</sequence>
<evidence type="ECO:0000313" key="13">
    <source>
        <dbReference type="Proteomes" id="UP000241890"/>
    </source>
</evidence>
<dbReference type="SMART" id="SM00242">
    <property type="entry name" value="MYSc"/>
    <property type="match status" value="1"/>
</dbReference>
<dbReference type="Gene3D" id="1.20.120.720">
    <property type="entry name" value="Myosin VI head, motor domain, U50 subdomain"/>
    <property type="match status" value="1"/>
</dbReference>
<dbReference type="PROSITE" id="PS50020">
    <property type="entry name" value="WW_DOMAIN_2"/>
    <property type="match status" value="1"/>
</dbReference>
<proteinExistence type="inferred from homology"/>
<keyword evidence="3 6" id="KW-0518">Myosin</keyword>
<evidence type="ECO:0000256" key="6">
    <source>
        <dbReference type="PROSITE-ProRule" id="PRU00782"/>
    </source>
</evidence>
<dbReference type="PANTHER" id="PTHR13140">
    <property type="entry name" value="MYOSIN"/>
    <property type="match status" value="1"/>
</dbReference>
<evidence type="ECO:0000256" key="5">
    <source>
        <dbReference type="ARBA" id="ARBA00023203"/>
    </source>
</evidence>
<reference evidence="12 13" key="1">
    <citation type="submission" date="2017-12" db="EMBL/GenBank/DDBJ databases">
        <title>Sequencing, de novo assembly and annotation of complete genome of a new Thraustochytrid species, strain FCC1311.</title>
        <authorList>
            <person name="Sedici K."/>
            <person name="Godart F."/>
            <person name="Aiese Cigliano R."/>
            <person name="Sanseverino W."/>
            <person name="Barakat M."/>
            <person name="Ortet P."/>
            <person name="Marechal E."/>
            <person name="Cagnac O."/>
            <person name="Amato A."/>
        </authorList>
    </citation>
    <scope>NUCLEOTIDE SEQUENCE [LARGE SCALE GENOMIC DNA]</scope>
</reference>
<dbReference type="OrthoDB" id="6108017at2759"/>
<dbReference type="PROSITE" id="PS51456">
    <property type="entry name" value="MYOSIN_MOTOR"/>
    <property type="match status" value="1"/>
</dbReference>
<dbReference type="Gene3D" id="1.25.40.530">
    <property type="entry name" value="MyTH4 domain"/>
    <property type="match status" value="1"/>
</dbReference>
<feature type="domain" description="MyTH4" evidence="9">
    <location>
        <begin position="1279"/>
        <end position="1452"/>
    </location>
</feature>
<dbReference type="PROSITE" id="PS51016">
    <property type="entry name" value="MYTH4"/>
    <property type="match status" value="1"/>
</dbReference>
<gene>
    <name evidence="12" type="ORF">FCC1311_080002</name>
</gene>
<feature type="domain" description="Myosin N-terminal SH3-like" evidence="11">
    <location>
        <begin position="105"/>
        <end position="155"/>
    </location>
</feature>
<dbReference type="PRINTS" id="PR00193">
    <property type="entry name" value="MYOSINHEAVY"/>
</dbReference>
<comment type="caution">
    <text evidence="12">The sequence shown here is derived from an EMBL/GenBank/DDBJ whole genome shotgun (WGS) entry which is preliminary data.</text>
</comment>
<evidence type="ECO:0000256" key="7">
    <source>
        <dbReference type="SAM" id="MobiDB-lite"/>
    </source>
</evidence>
<feature type="region of interest" description="Actin-binding" evidence="6">
    <location>
        <begin position="801"/>
        <end position="823"/>
    </location>
</feature>
<dbReference type="InterPro" id="IPR036961">
    <property type="entry name" value="Kinesin_motor_dom_sf"/>
</dbReference>
<accession>A0A2R5GMB8</accession>
<dbReference type="GO" id="GO:0016459">
    <property type="term" value="C:myosin complex"/>
    <property type="evidence" value="ECO:0007669"/>
    <property type="project" value="UniProtKB-KW"/>
</dbReference>
<dbReference type="Gene3D" id="1.20.5.4820">
    <property type="match status" value="1"/>
</dbReference>
<dbReference type="InterPro" id="IPR000857">
    <property type="entry name" value="MyTH4_dom"/>
</dbReference>
<dbReference type="PANTHER" id="PTHR13140:SF706">
    <property type="entry name" value="DILUTE CLASS UNCONVENTIONAL MYOSIN, ISOFORM C"/>
    <property type="match status" value="1"/>
</dbReference>
<dbReference type="SUPFAM" id="SSF51045">
    <property type="entry name" value="WW domain"/>
    <property type="match status" value="1"/>
</dbReference>
<dbReference type="Gene3D" id="1.10.10.820">
    <property type="match status" value="1"/>
</dbReference>
<feature type="region of interest" description="Disordered" evidence="7">
    <location>
        <begin position="491"/>
        <end position="519"/>
    </location>
</feature>
<dbReference type="InterPro" id="IPR001609">
    <property type="entry name" value="Myosin_head_motor_dom-like"/>
</dbReference>
<evidence type="ECO:0000256" key="3">
    <source>
        <dbReference type="ARBA" id="ARBA00023123"/>
    </source>
</evidence>
<dbReference type="Pfam" id="PF00063">
    <property type="entry name" value="Myosin_head"/>
    <property type="match status" value="2"/>
</dbReference>
<feature type="domain" description="WW" evidence="8">
    <location>
        <begin position="62"/>
        <end position="95"/>
    </location>
</feature>
<dbReference type="GO" id="GO:0000146">
    <property type="term" value="F:microfilament motor activity"/>
    <property type="evidence" value="ECO:0007669"/>
    <property type="project" value="TreeGrafter"/>
</dbReference>
<dbReference type="SUPFAM" id="SSF52540">
    <property type="entry name" value="P-loop containing nucleoside triphosphate hydrolases"/>
    <property type="match status" value="1"/>
</dbReference>
<evidence type="ECO:0000259" key="8">
    <source>
        <dbReference type="PROSITE" id="PS50020"/>
    </source>
</evidence>
<evidence type="ECO:0000313" key="12">
    <source>
        <dbReference type="EMBL" id="GBG31775.1"/>
    </source>
</evidence>
<dbReference type="FunCoup" id="A0A2R5GMB8">
    <property type="interactions" value="10"/>
</dbReference>
<dbReference type="EMBL" id="BEYU01000106">
    <property type="protein sequence ID" value="GBG31775.1"/>
    <property type="molecule type" value="Genomic_DNA"/>
</dbReference>
<feature type="region of interest" description="Disordered" evidence="7">
    <location>
        <begin position="1251"/>
        <end position="1272"/>
    </location>
</feature>
<feature type="compositionally biased region" description="Polar residues" evidence="7">
    <location>
        <begin position="1254"/>
        <end position="1272"/>
    </location>
</feature>
<dbReference type="Pfam" id="PF00784">
    <property type="entry name" value="MyTH4"/>
    <property type="match status" value="1"/>
</dbReference>
<dbReference type="GO" id="GO:0005737">
    <property type="term" value="C:cytoplasm"/>
    <property type="evidence" value="ECO:0007669"/>
    <property type="project" value="TreeGrafter"/>
</dbReference>
<dbReference type="InterPro" id="IPR001202">
    <property type="entry name" value="WW_dom"/>
</dbReference>
<keyword evidence="13" id="KW-1185">Reference proteome</keyword>
<organism evidence="12 13">
    <name type="scientific">Hondaea fermentalgiana</name>
    <dbReference type="NCBI Taxonomy" id="2315210"/>
    <lineage>
        <taxon>Eukaryota</taxon>
        <taxon>Sar</taxon>
        <taxon>Stramenopiles</taxon>
        <taxon>Bigyra</taxon>
        <taxon>Labyrinthulomycetes</taxon>
        <taxon>Thraustochytrida</taxon>
        <taxon>Thraustochytriidae</taxon>
        <taxon>Hondaea</taxon>
    </lineage>
</organism>
<keyword evidence="2 6" id="KW-0067">ATP-binding</keyword>
<evidence type="ECO:0000259" key="9">
    <source>
        <dbReference type="PROSITE" id="PS51016"/>
    </source>
</evidence>
<protein>
    <submittedName>
        <fullName evidence="12">Myosin-6</fullName>
    </submittedName>
</protein>
<evidence type="ECO:0000259" key="11">
    <source>
        <dbReference type="PROSITE" id="PS51844"/>
    </source>
</evidence>
<comment type="similarity">
    <text evidence="6">Belongs to the TRAFAC class myosin-kinesin ATPase superfamily. Myosin family.</text>
</comment>
<dbReference type="InterPro" id="IPR004009">
    <property type="entry name" value="SH3_Myosin"/>
</dbReference>
<feature type="binding site" evidence="6">
    <location>
        <begin position="276"/>
        <end position="283"/>
    </location>
    <ligand>
        <name>ATP</name>
        <dbReference type="ChEBI" id="CHEBI:30616"/>
    </ligand>
</feature>
<dbReference type="InterPro" id="IPR027417">
    <property type="entry name" value="P-loop_NTPase"/>
</dbReference>
<dbReference type="GO" id="GO:0016020">
    <property type="term" value="C:membrane"/>
    <property type="evidence" value="ECO:0007669"/>
    <property type="project" value="TreeGrafter"/>
</dbReference>
<keyword evidence="4 6" id="KW-0505">Motor protein</keyword>
<keyword evidence="5 6" id="KW-0009">Actin-binding</keyword>
<dbReference type="Gene3D" id="3.40.850.10">
    <property type="entry name" value="Kinesin motor domain"/>
    <property type="match status" value="1"/>
</dbReference>
<feature type="domain" description="Myosin motor" evidence="10">
    <location>
        <begin position="175"/>
        <end position="922"/>
    </location>
</feature>
<dbReference type="GO" id="GO:0051015">
    <property type="term" value="F:actin filament binding"/>
    <property type="evidence" value="ECO:0007669"/>
    <property type="project" value="TreeGrafter"/>
</dbReference>
<evidence type="ECO:0000256" key="1">
    <source>
        <dbReference type="ARBA" id="ARBA00022741"/>
    </source>
</evidence>
<dbReference type="GO" id="GO:0007015">
    <property type="term" value="P:actin filament organization"/>
    <property type="evidence" value="ECO:0007669"/>
    <property type="project" value="TreeGrafter"/>
</dbReference>
<dbReference type="InterPro" id="IPR036020">
    <property type="entry name" value="WW_dom_sf"/>
</dbReference>
<evidence type="ECO:0000259" key="10">
    <source>
        <dbReference type="PROSITE" id="PS51456"/>
    </source>
</evidence>
<evidence type="ECO:0000256" key="2">
    <source>
        <dbReference type="ARBA" id="ARBA00022840"/>
    </source>
</evidence>
<dbReference type="InParanoid" id="A0A2R5GMB8"/>
<dbReference type="InterPro" id="IPR038185">
    <property type="entry name" value="MyTH4_dom_sf"/>
</dbReference>
<dbReference type="Gene3D" id="1.20.58.530">
    <property type="match status" value="1"/>
</dbReference>
<dbReference type="FunFam" id="1.10.10.820:FF:000001">
    <property type="entry name" value="Myosin heavy chain"/>
    <property type="match status" value="1"/>
</dbReference>